<keyword evidence="2 8" id="KW-0813">Transport</keyword>
<dbReference type="InterPro" id="IPR037066">
    <property type="entry name" value="Plug_dom_sf"/>
</dbReference>
<dbReference type="InterPro" id="IPR036942">
    <property type="entry name" value="Beta-barrel_TonB_sf"/>
</dbReference>
<evidence type="ECO:0000256" key="9">
    <source>
        <dbReference type="RuleBase" id="RU003357"/>
    </source>
</evidence>
<dbReference type="InterPro" id="IPR023996">
    <property type="entry name" value="TonB-dep_OMP_SusC/RagA"/>
</dbReference>
<dbReference type="Gene3D" id="2.40.170.20">
    <property type="entry name" value="TonB-dependent receptor, beta-barrel domain"/>
    <property type="match status" value="1"/>
</dbReference>
<dbReference type="PROSITE" id="PS52016">
    <property type="entry name" value="TONB_DEPENDENT_REC_3"/>
    <property type="match status" value="1"/>
</dbReference>
<comment type="caution">
    <text evidence="12">The sequence shown here is derived from an EMBL/GenBank/DDBJ whole genome shotgun (WGS) entry which is preliminary data.</text>
</comment>
<keyword evidence="5 9" id="KW-0798">TonB box</keyword>
<keyword evidence="12" id="KW-0675">Receptor</keyword>
<evidence type="ECO:0000256" key="1">
    <source>
        <dbReference type="ARBA" id="ARBA00004571"/>
    </source>
</evidence>
<dbReference type="InterPro" id="IPR000531">
    <property type="entry name" value="Beta-barrel_TonB"/>
</dbReference>
<dbReference type="GO" id="GO:0009279">
    <property type="term" value="C:cell outer membrane"/>
    <property type="evidence" value="ECO:0007669"/>
    <property type="project" value="UniProtKB-SubCell"/>
</dbReference>
<keyword evidence="3 8" id="KW-1134">Transmembrane beta strand</keyword>
<evidence type="ECO:0000256" key="7">
    <source>
        <dbReference type="ARBA" id="ARBA00023237"/>
    </source>
</evidence>
<dbReference type="Pfam" id="PF13715">
    <property type="entry name" value="CarbopepD_reg_2"/>
    <property type="match status" value="1"/>
</dbReference>
<gene>
    <name evidence="12" type="ORF">A4H97_07425</name>
</gene>
<evidence type="ECO:0000256" key="8">
    <source>
        <dbReference type="PROSITE-ProRule" id="PRU01360"/>
    </source>
</evidence>
<feature type="domain" description="TonB-dependent receptor plug" evidence="11">
    <location>
        <begin position="128"/>
        <end position="236"/>
    </location>
</feature>
<dbReference type="InterPro" id="IPR012910">
    <property type="entry name" value="Plug_dom"/>
</dbReference>
<evidence type="ECO:0000256" key="5">
    <source>
        <dbReference type="ARBA" id="ARBA00023077"/>
    </source>
</evidence>
<sequence length="1038" mass="113436">MKKKAISFEAVHSPGRVCLLLLLFQCVFLISVHAQTIKVDGVVQDDKGAPLGGVSVSVKGTTSGTVTNNKGAYTLNVPNAQSVLVFSLVSYGSSEQAVGSRTNINVTLAQSLNDMNEVVVIGYGGAVKKRDLTGAISSISAKQIEQRQPVTLFDALQGQAAGVLVTNDNGDPAGQGTIQVRGASTINASGNGPLYVIDGIISNNGNFVNPADIENIEILKDASSAAIYGARGANGVILITTKRGKEGKPAINVNYYHLMGKLAHKLRTTSADELRYYRKMRGDGNNGINVDSVNPYLNADNDYQDLLFRTANKQVASISLGGGSQKGMTYYAGLNYTDDKSIVINSWIKRIQSKFNITYQPTSKLSISNTLAFAWQTGNQIPVGTSARQVFERNPWTSIYRPDGQLASYVESKRNPVAYALNNIDLDNNYTAQINTQINYDIIPNLKFTSQFNAQLDNETNRQLTPSSLTSGGTGDATGSNTFNKEFYWEFQNYLNYRKTIGTDHSITGLLGFSADRRRRDGFRIGMKNYLSETILTSNAGGVVLDGTGTSATAHSDASLFGRLGYSYQGKYIAQGTWRRDGSSRFGNNNKWGNFFSGSAAWRFSDESFMDWTRGVLADGKLRFSIGQTGNDAIGDYASYFLMNFGQEYYNGANAAAPSATLGNPNIQWEGTTSSNFGMDLSFLKGRLNLTVDYYTKVTSNLLYTSRLPNETGLDGVTVNLGTIKNSGLEFTLNGNVVNTKNFSWNLMGNISFQDARIQELANHTSFISGNKWLIREGGRLGDFYVWQNEGVYQWNESNAYSKDGAKLTPVLGANGTPDGTYLLNGESYTGTVYSKSRAGFKLEGGDTEWRDVNNDGIIDEEDKVIAGNALPDYFFGISNTFTYKNFTLNVLVNGQVGNDIYNKVRNDQNANSSTYSPPVWDAALYSWHQPGDVSKYPLFARKDTRGSISNGYNSLYIENGSFIRLSSLRLTYALGNKLKKLSKVSGGAIYVYGSNLLTFTDYSWYDPEFSSSGLNIGEDGGKYPKRKEVGIGVNLNF</sequence>
<dbReference type="Pfam" id="PF00593">
    <property type="entry name" value="TonB_dep_Rec_b-barrel"/>
    <property type="match status" value="1"/>
</dbReference>
<keyword evidence="6 8" id="KW-0472">Membrane</keyword>
<dbReference type="Gene3D" id="2.60.40.1120">
    <property type="entry name" value="Carboxypeptidase-like, regulatory domain"/>
    <property type="match status" value="1"/>
</dbReference>
<evidence type="ECO:0000256" key="4">
    <source>
        <dbReference type="ARBA" id="ARBA00022692"/>
    </source>
</evidence>
<evidence type="ECO:0000256" key="6">
    <source>
        <dbReference type="ARBA" id="ARBA00023136"/>
    </source>
</evidence>
<name>A0A1V9EN83_9BACT</name>
<dbReference type="STRING" id="354355.SAMN05660816_01509"/>
<evidence type="ECO:0000259" key="11">
    <source>
        <dbReference type="Pfam" id="PF07715"/>
    </source>
</evidence>
<comment type="similarity">
    <text evidence="8 9">Belongs to the TonB-dependent receptor family.</text>
</comment>
<feature type="domain" description="TonB-dependent receptor-like beta-barrel" evidence="10">
    <location>
        <begin position="385"/>
        <end position="790"/>
    </location>
</feature>
<dbReference type="EMBL" id="LVXG01000023">
    <property type="protein sequence ID" value="OQP47325.1"/>
    <property type="molecule type" value="Genomic_DNA"/>
</dbReference>
<evidence type="ECO:0000259" key="10">
    <source>
        <dbReference type="Pfam" id="PF00593"/>
    </source>
</evidence>
<dbReference type="RefSeq" id="WP_081201407.1">
    <property type="nucleotide sequence ID" value="NZ_FOCZ01000002.1"/>
</dbReference>
<dbReference type="OrthoDB" id="9768177at2"/>
<keyword evidence="4 8" id="KW-0812">Transmembrane</keyword>
<evidence type="ECO:0000256" key="3">
    <source>
        <dbReference type="ARBA" id="ARBA00022452"/>
    </source>
</evidence>
<protein>
    <submittedName>
        <fullName evidence="12">TonB-dependent receptor</fullName>
    </submittedName>
</protein>
<dbReference type="Pfam" id="PF07715">
    <property type="entry name" value="Plug"/>
    <property type="match status" value="1"/>
</dbReference>
<reference evidence="13" key="1">
    <citation type="submission" date="2016-04" db="EMBL/GenBank/DDBJ databases">
        <authorList>
            <person name="Chen L."/>
            <person name="Zhuang W."/>
            <person name="Wang G."/>
        </authorList>
    </citation>
    <scope>NUCLEOTIDE SEQUENCE [LARGE SCALE GENOMIC DNA]</scope>
    <source>
        <strain evidence="13">17621</strain>
    </source>
</reference>
<organism evidence="12 13">
    <name type="scientific">Niastella yeongjuensis</name>
    <dbReference type="NCBI Taxonomy" id="354355"/>
    <lineage>
        <taxon>Bacteria</taxon>
        <taxon>Pseudomonadati</taxon>
        <taxon>Bacteroidota</taxon>
        <taxon>Chitinophagia</taxon>
        <taxon>Chitinophagales</taxon>
        <taxon>Chitinophagaceae</taxon>
        <taxon>Niastella</taxon>
    </lineage>
</organism>
<evidence type="ECO:0000256" key="2">
    <source>
        <dbReference type="ARBA" id="ARBA00022448"/>
    </source>
</evidence>
<dbReference type="NCBIfam" id="TIGR04056">
    <property type="entry name" value="OMP_RagA_SusC"/>
    <property type="match status" value="1"/>
</dbReference>
<dbReference type="Proteomes" id="UP000192610">
    <property type="component" value="Unassembled WGS sequence"/>
</dbReference>
<evidence type="ECO:0000313" key="13">
    <source>
        <dbReference type="Proteomes" id="UP000192610"/>
    </source>
</evidence>
<keyword evidence="13" id="KW-1185">Reference proteome</keyword>
<dbReference type="InterPro" id="IPR008969">
    <property type="entry name" value="CarboxyPept-like_regulatory"/>
</dbReference>
<dbReference type="AlphaFoldDB" id="A0A1V9EN83"/>
<accession>A0A1V9EN83</accession>
<dbReference type="Gene3D" id="2.170.130.10">
    <property type="entry name" value="TonB-dependent receptor, plug domain"/>
    <property type="match status" value="1"/>
</dbReference>
<evidence type="ECO:0000313" key="12">
    <source>
        <dbReference type="EMBL" id="OQP47325.1"/>
    </source>
</evidence>
<dbReference type="SUPFAM" id="SSF49464">
    <property type="entry name" value="Carboxypeptidase regulatory domain-like"/>
    <property type="match status" value="1"/>
</dbReference>
<dbReference type="InterPro" id="IPR023997">
    <property type="entry name" value="TonB-dep_OMP_SusC/RagA_CS"/>
</dbReference>
<dbReference type="NCBIfam" id="TIGR04057">
    <property type="entry name" value="SusC_RagA_signa"/>
    <property type="match status" value="1"/>
</dbReference>
<dbReference type="SUPFAM" id="SSF56935">
    <property type="entry name" value="Porins"/>
    <property type="match status" value="1"/>
</dbReference>
<proteinExistence type="inferred from homology"/>
<keyword evidence="7 8" id="KW-0998">Cell outer membrane</keyword>
<dbReference type="InterPro" id="IPR039426">
    <property type="entry name" value="TonB-dep_rcpt-like"/>
</dbReference>
<comment type="subcellular location">
    <subcellularLocation>
        <location evidence="1 8">Cell outer membrane</location>
        <topology evidence="1 8">Multi-pass membrane protein</topology>
    </subcellularLocation>
</comment>